<reference evidence="1 2" key="1">
    <citation type="submission" date="2015-04" db="EMBL/GenBank/DDBJ databases">
        <authorList>
            <person name="Syromyatnikov M.Y."/>
            <person name="Popov V.N."/>
        </authorList>
    </citation>
    <scope>NUCLEOTIDE SEQUENCE [LARGE SCALE GENOMIC DNA]</scope>
</reference>
<proteinExistence type="predicted"/>
<keyword evidence="2" id="KW-1185">Reference proteome</keyword>
<organism evidence="1 2">
    <name type="scientific">Clunio marinus</name>
    <dbReference type="NCBI Taxonomy" id="568069"/>
    <lineage>
        <taxon>Eukaryota</taxon>
        <taxon>Metazoa</taxon>
        <taxon>Ecdysozoa</taxon>
        <taxon>Arthropoda</taxon>
        <taxon>Hexapoda</taxon>
        <taxon>Insecta</taxon>
        <taxon>Pterygota</taxon>
        <taxon>Neoptera</taxon>
        <taxon>Endopterygota</taxon>
        <taxon>Diptera</taxon>
        <taxon>Nematocera</taxon>
        <taxon>Chironomoidea</taxon>
        <taxon>Chironomidae</taxon>
        <taxon>Clunio</taxon>
    </lineage>
</organism>
<name>A0A1J1IG24_9DIPT</name>
<dbReference type="EMBL" id="CVRI01000047">
    <property type="protein sequence ID" value="CRK98484.1"/>
    <property type="molecule type" value="Genomic_DNA"/>
</dbReference>
<evidence type="ECO:0000313" key="1">
    <source>
        <dbReference type="EMBL" id="CRK98484.1"/>
    </source>
</evidence>
<protein>
    <submittedName>
        <fullName evidence="1">CLUMA_CG011841, isoform A</fullName>
    </submittedName>
</protein>
<accession>A0A1J1IG24</accession>
<evidence type="ECO:0000313" key="2">
    <source>
        <dbReference type="Proteomes" id="UP000183832"/>
    </source>
</evidence>
<sequence>MNVLRCQYIRLTNDFVRQHSFQIKLKVINILNTLSNETAEHGACQSDLKLTPFENKSTFNNFHLKHSEANDKATTLITKCFFQHAIDEVALENKLMSNVICKQDVNY</sequence>
<dbReference type="AlphaFoldDB" id="A0A1J1IG24"/>
<dbReference type="Proteomes" id="UP000183832">
    <property type="component" value="Unassembled WGS sequence"/>
</dbReference>
<gene>
    <name evidence="1" type="ORF">CLUMA_CG011841</name>
</gene>